<protein>
    <recommendedName>
        <fullName evidence="1">Integrase catalytic domain-containing protein</fullName>
    </recommendedName>
</protein>
<organism evidence="2 3">
    <name type="scientific">Striga hermonthica</name>
    <name type="common">Purple witchweed</name>
    <name type="synonym">Buchnera hermonthica</name>
    <dbReference type="NCBI Taxonomy" id="68872"/>
    <lineage>
        <taxon>Eukaryota</taxon>
        <taxon>Viridiplantae</taxon>
        <taxon>Streptophyta</taxon>
        <taxon>Embryophyta</taxon>
        <taxon>Tracheophyta</taxon>
        <taxon>Spermatophyta</taxon>
        <taxon>Magnoliopsida</taxon>
        <taxon>eudicotyledons</taxon>
        <taxon>Gunneridae</taxon>
        <taxon>Pentapetalae</taxon>
        <taxon>asterids</taxon>
        <taxon>lamiids</taxon>
        <taxon>Lamiales</taxon>
        <taxon>Orobanchaceae</taxon>
        <taxon>Buchnereae</taxon>
        <taxon>Striga</taxon>
    </lineage>
</organism>
<dbReference type="SUPFAM" id="SSF53098">
    <property type="entry name" value="Ribonuclease H-like"/>
    <property type="match status" value="1"/>
</dbReference>
<dbReference type="PROSITE" id="PS50994">
    <property type="entry name" value="INTEGRASE"/>
    <property type="match status" value="1"/>
</dbReference>
<dbReference type="GO" id="GO:0003676">
    <property type="term" value="F:nucleic acid binding"/>
    <property type="evidence" value="ECO:0007669"/>
    <property type="project" value="InterPro"/>
</dbReference>
<dbReference type="OrthoDB" id="909793at2759"/>
<comment type="caution">
    <text evidence="2">The sequence shown here is derived from an EMBL/GenBank/DDBJ whole genome shotgun (WGS) entry which is preliminary data.</text>
</comment>
<dbReference type="Gene3D" id="1.10.340.70">
    <property type="match status" value="1"/>
</dbReference>
<dbReference type="InterPro" id="IPR041588">
    <property type="entry name" value="Integrase_H2C2"/>
</dbReference>
<dbReference type="EMBL" id="CACSLK010026087">
    <property type="protein sequence ID" value="CAA0825684.1"/>
    <property type="molecule type" value="Genomic_DNA"/>
</dbReference>
<feature type="non-terminal residue" evidence="2">
    <location>
        <position position="1"/>
    </location>
</feature>
<dbReference type="InterPro" id="IPR001584">
    <property type="entry name" value="Integrase_cat-core"/>
</dbReference>
<dbReference type="PANTHER" id="PTHR45835">
    <property type="entry name" value="YALI0A06105P"/>
    <property type="match status" value="1"/>
</dbReference>
<evidence type="ECO:0000259" key="1">
    <source>
        <dbReference type="PROSITE" id="PS50994"/>
    </source>
</evidence>
<keyword evidence="3" id="KW-1185">Reference proteome</keyword>
<accession>A0A9N7N939</accession>
<dbReference type="PANTHER" id="PTHR45835:SF99">
    <property type="entry name" value="CHROMO DOMAIN-CONTAINING PROTEIN-RELATED"/>
    <property type="match status" value="1"/>
</dbReference>
<name>A0A9N7N939_STRHE</name>
<dbReference type="GO" id="GO:0015074">
    <property type="term" value="P:DNA integration"/>
    <property type="evidence" value="ECO:0007669"/>
    <property type="project" value="InterPro"/>
</dbReference>
<dbReference type="Pfam" id="PF17921">
    <property type="entry name" value="Integrase_H2C2"/>
    <property type="match status" value="1"/>
</dbReference>
<dbReference type="FunFam" id="1.10.340.70:FF:000001">
    <property type="entry name" value="Retrovirus-related Pol polyprotein from transposon gypsy-like Protein"/>
    <property type="match status" value="1"/>
</dbReference>
<gene>
    <name evidence="2" type="ORF">SHERM_22426</name>
</gene>
<dbReference type="Proteomes" id="UP001153555">
    <property type="component" value="Unassembled WGS sequence"/>
</dbReference>
<reference evidence="2" key="1">
    <citation type="submission" date="2019-12" db="EMBL/GenBank/DDBJ databases">
        <authorList>
            <person name="Scholes J."/>
        </authorList>
    </citation>
    <scope>NUCLEOTIDE SEQUENCE</scope>
</reference>
<dbReference type="AlphaFoldDB" id="A0A9N7N939"/>
<evidence type="ECO:0000313" key="2">
    <source>
        <dbReference type="EMBL" id="CAA0825684.1"/>
    </source>
</evidence>
<sequence length="284" mass="32725">QASDLFIRAIEARVHTGGVEGFSSGTDGALEFRDRIVVPKVEALQKDILTEAHTAPYIAHPGSTKMYHDLKRSFWWWGMKKDVSSFVKKCLVCQQVKAEHKSPIVLLQALEILRWKWEEVTMDFVTGLPRSSEHHDAIWVVVDRLTKVAHFLPVAMTMSMEKLAEIYTRVIVRLQGVPVHIVSDRDPRFTNRFWESLHEAMGTQLQFSSAYHPETDGQSEKMIQTLEDMLRALVLDRGDKWESILPLVEFAYNNSYQTLIQMAPFEALYGRKCRSPLYWEDVGE</sequence>
<evidence type="ECO:0000313" key="3">
    <source>
        <dbReference type="Proteomes" id="UP001153555"/>
    </source>
</evidence>
<dbReference type="InterPro" id="IPR012337">
    <property type="entry name" value="RNaseH-like_sf"/>
</dbReference>
<proteinExistence type="predicted"/>
<dbReference type="InterPro" id="IPR036397">
    <property type="entry name" value="RNaseH_sf"/>
</dbReference>
<dbReference type="Gene3D" id="3.30.420.10">
    <property type="entry name" value="Ribonuclease H-like superfamily/Ribonuclease H"/>
    <property type="match status" value="1"/>
</dbReference>
<feature type="domain" description="Integrase catalytic" evidence="1">
    <location>
        <begin position="99"/>
        <end position="272"/>
    </location>
</feature>
<feature type="non-terminal residue" evidence="2">
    <location>
        <position position="284"/>
    </location>
</feature>